<dbReference type="EMBL" id="KX491917">
    <property type="protein sequence ID" value="AOO94281.1"/>
    <property type="molecule type" value="Genomic_DNA"/>
</dbReference>
<proteinExistence type="predicted"/>
<dbReference type="AlphaFoldDB" id="A0A1B8R2L1"/>
<organism evidence="2">
    <name type="scientific">Rhizobium leguminosarum bv. trifolii</name>
    <dbReference type="NCBI Taxonomy" id="386"/>
    <lineage>
        <taxon>Bacteria</taxon>
        <taxon>Pseudomonadati</taxon>
        <taxon>Pseudomonadota</taxon>
        <taxon>Alphaproteobacteria</taxon>
        <taxon>Hyphomicrobiales</taxon>
        <taxon>Rhizobiaceae</taxon>
        <taxon>Rhizobium/Agrobacterium group</taxon>
        <taxon>Rhizobium</taxon>
    </lineage>
</organism>
<name>A0A1B8R2L1_RHILT</name>
<accession>A0A1B8R2L1</accession>
<protein>
    <submittedName>
        <fullName evidence="2">Uncharacterized protein</fullName>
    </submittedName>
</protein>
<evidence type="ECO:0000313" key="2">
    <source>
        <dbReference type="EMBL" id="AOO94281.1"/>
    </source>
</evidence>
<reference evidence="2" key="1">
    <citation type="journal article" date="2015" name="BMC Genomics">
        <title>Transcriptome profiling of a Rhizobium leguminosarum bv. trifolii rosR mutant reveals the role of the transcriptional regulator RosR in motility, synthesis of cell-surface components, and other cellular processes.</title>
        <authorList>
            <person name="Rachwal K."/>
            <person name="Matczynska E."/>
            <person name="Janczarek M."/>
        </authorList>
    </citation>
    <scope>NUCLEOTIDE SEQUENCE</scope>
    <source>
        <strain evidence="2">Rt24.2</strain>
    </source>
</reference>
<feature type="compositionally biased region" description="Low complexity" evidence="1">
    <location>
        <begin position="69"/>
        <end position="84"/>
    </location>
</feature>
<feature type="compositionally biased region" description="Basic residues" evidence="1">
    <location>
        <begin position="24"/>
        <end position="35"/>
    </location>
</feature>
<reference evidence="2" key="2">
    <citation type="journal article" date="2016" name="Front. Microbiol.">
        <title>The Regulatory Protein RosR Affects Rhizobium leguminosarum bv. trifolii Protein Profiles, Cell Surface Properties, and Symbiosis with Clover.</title>
        <authorList>
            <person name="Rachwal K."/>
            <person name="Boguszewska A."/>
            <person name="Kopcinska J."/>
            <person name="Karas M."/>
            <person name="Tchorzewski M."/>
            <person name="Janczarek M."/>
        </authorList>
    </citation>
    <scope>NUCLEOTIDE SEQUENCE</scope>
    <source>
        <strain evidence="2">Rt24.2</strain>
    </source>
</reference>
<evidence type="ECO:0000256" key="1">
    <source>
        <dbReference type="SAM" id="MobiDB-lite"/>
    </source>
</evidence>
<dbReference type="RefSeq" id="WP_018517554.1">
    <property type="nucleotide sequence ID" value="NZ_CP050086.1"/>
</dbReference>
<sequence length="145" mass="15748">MADEDNAGAVLVGAETNMPVKAPAVKKQRARRVKKPALEATAAPSIATTEKVKRGRRKRSEETDDVNVATAAPAAGKRGAKAAPQVQKSGTRVKRVRQPIETPTSAIDEMAELLMLEEENKRLRKSLAEKLRGENADLRKRLGLD</sequence>
<feature type="region of interest" description="Disordered" evidence="1">
    <location>
        <begin position="22"/>
        <end position="96"/>
    </location>
</feature>
<dbReference type="GeneID" id="61426943"/>